<feature type="domain" description="ASCH" evidence="6">
    <location>
        <begin position="9"/>
        <end position="124"/>
    </location>
</feature>
<dbReference type="InterPro" id="IPR019874">
    <property type="entry name" value="RF_methyltr_PrmC"/>
</dbReference>
<dbReference type="InterPro" id="IPR002052">
    <property type="entry name" value="DNA_methylase_N6_adenine_CS"/>
</dbReference>
<dbReference type="SUPFAM" id="SSF88697">
    <property type="entry name" value="PUA domain-like"/>
    <property type="match status" value="1"/>
</dbReference>
<dbReference type="HAMAP" id="MF_02126">
    <property type="entry name" value="RF_methyltr_PrmC"/>
    <property type="match status" value="1"/>
</dbReference>
<keyword evidence="2 5" id="KW-0808">Transferase</keyword>
<dbReference type="SMART" id="SM01022">
    <property type="entry name" value="ASCH"/>
    <property type="match status" value="1"/>
</dbReference>
<feature type="binding site" evidence="5">
    <location>
        <begin position="255"/>
        <end position="259"/>
    </location>
    <ligand>
        <name>S-adenosyl-L-methionine</name>
        <dbReference type="ChEBI" id="CHEBI:59789"/>
    </ligand>
</feature>
<dbReference type="EC" id="2.1.1.297" evidence="5"/>
<dbReference type="AlphaFoldDB" id="A0A4Y9JXJ6"/>
<dbReference type="EMBL" id="SPPA01000019">
    <property type="protein sequence ID" value="TFV09146.1"/>
    <property type="molecule type" value="Genomic_DNA"/>
</dbReference>
<dbReference type="Pfam" id="PF04266">
    <property type="entry name" value="ASCH"/>
    <property type="match status" value="1"/>
</dbReference>
<dbReference type="Pfam" id="PF13847">
    <property type="entry name" value="Methyltransf_31"/>
    <property type="match status" value="1"/>
</dbReference>
<dbReference type="NCBIfam" id="TIGR03534">
    <property type="entry name" value="RF_mod_PrmC"/>
    <property type="match status" value="1"/>
</dbReference>
<sequence>MQWENAQQWQFGAKPNTLANLVLAGLKTATCSAKVLYAQHNEPYPRAAEIHTVLDSQNQPIVAIQLSKVEFARFGEIREPFALAEGDLSLAAWRQAHQHFFEQALNQPVSSGLELVCEYFNVVHIFPQNYAQWLTFAEQTLRENAEQDPFLNPKLEANLLLQAVTKRTKSAIFAFSETQLTEPELIALAQLLARRARGEPLAYILGEKEFWSLPLKVSHATLIPRPDTERLVEVALEWANKRLETQEDVQILDLGTGTGAIALALAAELGQRATIIGVDKLAEVVALAEENRRRLGFDNVRFRQSDWFAQLNGQVFDLIVSNPPYIDAADEHLKQGDVRFEPLSALVAEQNGLADLQKIICNAPPYLTPNGALMLEHGWQQAAAVQAIFQQNQWLNIKTVQDYGGQDRVTTAIWTI</sequence>
<feature type="binding site" evidence="5">
    <location>
        <begin position="322"/>
        <end position="325"/>
    </location>
    <ligand>
        <name>substrate</name>
    </ligand>
</feature>
<dbReference type="SUPFAM" id="SSF53335">
    <property type="entry name" value="S-adenosyl-L-methionine-dependent methyltransferases"/>
    <property type="match status" value="1"/>
</dbReference>
<keyword evidence="3 5" id="KW-0949">S-adenosyl-L-methionine</keyword>
<dbReference type="InterPro" id="IPR007374">
    <property type="entry name" value="ASCH_domain"/>
</dbReference>
<proteinExistence type="inferred from homology"/>
<evidence type="ECO:0000256" key="2">
    <source>
        <dbReference type="ARBA" id="ARBA00022679"/>
    </source>
</evidence>
<evidence type="ECO:0000313" key="7">
    <source>
        <dbReference type="EMBL" id="TFV09146.1"/>
    </source>
</evidence>
<dbReference type="CDD" id="cd02440">
    <property type="entry name" value="AdoMet_MTases"/>
    <property type="match status" value="1"/>
</dbReference>
<reference evidence="7 8" key="1">
    <citation type="submission" date="2019-03" db="EMBL/GenBank/DDBJ databases">
        <title>Diversity of the mouse oral microbiome.</title>
        <authorList>
            <person name="Joseph S."/>
            <person name="Aduse-Opoku J."/>
            <person name="Curtis M."/>
            <person name="Wade W."/>
            <person name="Hashim A."/>
        </authorList>
    </citation>
    <scope>NUCLEOTIDE SEQUENCE [LARGE SCALE GENOMIC DNA]</scope>
    <source>
        <strain evidence="7 8">WT12</strain>
    </source>
</reference>
<dbReference type="GO" id="GO:0003676">
    <property type="term" value="F:nucleic acid binding"/>
    <property type="evidence" value="ECO:0007669"/>
    <property type="project" value="InterPro"/>
</dbReference>
<dbReference type="InterPro" id="IPR050320">
    <property type="entry name" value="N5-glutamine_MTase"/>
</dbReference>
<organism evidence="7 8">
    <name type="scientific">Muribacter muris</name>
    <dbReference type="NCBI Taxonomy" id="67855"/>
    <lineage>
        <taxon>Bacteria</taxon>
        <taxon>Pseudomonadati</taxon>
        <taxon>Pseudomonadota</taxon>
        <taxon>Gammaproteobacteria</taxon>
        <taxon>Pasteurellales</taxon>
        <taxon>Pasteurellaceae</taxon>
        <taxon>Muribacter</taxon>
    </lineage>
</organism>
<dbReference type="PROSITE" id="PS00092">
    <property type="entry name" value="N6_MTASE"/>
    <property type="match status" value="1"/>
</dbReference>
<keyword evidence="1 5" id="KW-0489">Methyltransferase</keyword>
<dbReference type="GO" id="GO:0032259">
    <property type="term" value="P:methylation"/>
    <property type="evidence" value="ECO:0007669"/>
    <property type="project" value="UniProtKB-KW"/>
</dbReference>
<dbReference type="PANTHER" id="PTHR18895">
    <property type="entry name" value="HEMK METHYLTRANSFERASE"/>
    <property type="match status" value="1"/>
</dbReference>
<dbReference type="Gene3D" id="1.10.8.10">
    <property type="entry name" value="DNA helicase RuvA subunit, C-terminal domain"/>
    <property type="match status" value="1"/>
</dbReference>
<feature type="binding site" evidence="5">
    <location>
        <position position="279"/>
    </location>
    <ligand>
        <name>S-adenosyl-L-methionine</name>
        <dbReference type="ChEBI" id="CHEBI:59789"/>
    </ligand>
</feature>
<dbReference type="Gene3D" id="3.40.50.150">
    <property type="entry name" value="Vaccinia Virus protein VP39"/>
    <property type="match status" value="1"/>
</dbReference>
<evidence type="ECO:0000256" key="5">
    <source>
        <dbReference type="HAMAP-Rule" id="MF_02126"/>
    </source>
</evidence>
<dbReference type="InterPro" id="IPR025714">
    <property type="entry name" value="Methyltranfer_dom"/>
</dbReference>
<evidence type="ECO:0000313" key="8">
    <source>
        <dbReference type="Proteomes" id="UP000297396"/>
    </source>
</evidence>
<dbReference type="Proteomes" id="UP000297396">
    <property type="component" value="Unassembled WGS sequence"/>
</dbReference>
<comment type="function">
    <text evidence="5">Methylates the class 1 translation termination release factors RF1/PrfA and RF2/PrfB on the glutamine residue of the universally conserved GGQ motif.</text>
</comment>
<dbReference type="GO" id="GO:0102559">
    <property type="term" value="F:peptide chain release factor N(5)-glutamine methyltransferase activity"/>
    <property type="evidence" value="ECO:0007669"/>
    <property type="project" value="UniProtKB-EC"/>
</dbReference>
<dbReference type="InterPro" id="IPR015947">
    <property type="entry name" value="PUA-like_sf"/>
</dbReference>
<dbReference type="InterPro" id="IPR004556">
    <property type="entry name" value="HemK-like"/>
</dbReference>
<dbReference type="NCBIfam" id="TIGR00536">
    <property type="entry name" value="hemK_fam"/>
    <property type="match status" value="1"/>
</dbReference>
<comment type="caution">
    <text evidence="7">The sequence shown here is derived from an EMBL/GenBank/DDBJ whole genome shotgun (WGS) entry which is preliminary data.</text>
</comment>
<evidence type="ECO:0000256" key="4">
    <source>
        <dbReference type="ARBA" id="ARBA00048391"/>
    </source>
</evidence>
<accession>A0A4Y9JXJ6</accession>
<dbReference type="Pfam" id="PF17827">
    <property type="entry name" value="PrmC_N"/>
    <property type="match status" value="1"/>
</dbReference>
<dbReference type="PANTHER" id="PTHR18895:SF74">
    <property type="entry name" value="MTRF1L RELEASE FACTOR GLUTAMINE METHYLTRANSFERASE"/>
    <property type="match status" value="1"/>
</dbReference>
<dbReference type="Gene3D" id="3.10.400.10">
    <property type="entry name" value="Sulfate adenylyltransferase"/>
    <property type="match status" value="1"/>
</dbReference>
<dbReference type="InterPro" id="IPR029063">
    <property type="entry name" value="SAM-dependent_MTases_sf"/>
</dbReference>
<dbReference type="InterPro" id="IPR040758">
    <property type="entry name" value="PrmC_N"/>
</dbReference>
<evidence type="ECO:0000259" key="6">
    <source>
        <dbReference type="SMART" id="SM01022"/>
    </source>
</evidence>
<comment type="similarity">
    <text evidence="5">Belongs to the protein N5-glutamine methyltransferase family. PrmC subfamily.</text>
</comment>
<name>A0A4Y9JXJ6_9PAST</name>
<dbReference type="FunFam" id="3.40.50.150:FF:000053">
    <property type="entry name" value="Release factor glutamine methyltransferase"/>
    <property type="match status" value="1"/>
</dbReference>
<evidence type="ECO:0000256" key="1">
    <source>
        <dbReference type="ARBA" id="ARBA00022603"/>
    </source>
</evidence>
<protein>
    <recommendedName>
        <fullName evidence="5">Release factor glutamine methyltransferase</fullName>
        <shortName evidence="5">RF MTase</shortName>
        <ecNumber evidence="5">2.1.1.297</ecNumber>
    </recommendedName>
    <alternativeName>
        <fullName evidence="5">N5-glutamine methyltransferase PrmC</fullName>
    </alternativeName>
    <alternativeName>
        <fullName evidence="5">Protein-(glutamine-N5) MTase PrmC</fullName>
    </alternativeName>
    <alternativeName>
        <fullName evidence="5">Protein-glutamine N-methyltransferase PrmC</fullName>
    </alternativeName>
</protein>
<gene>
    <name evidence="5 7" type="primary">prmC</name>
    <name evidence="7" type="ORF">E4T80_08655</name>
</gene>
<dbReference type="OrthoDB" id="9800643at2"/>
<comment type="catalytic activity">
    <reaction evidence="4 5">
        <text>L-glutaminyl-[peptide chain release factor] + S-adenosyl-L-methionine = N(5)-methyl-L-glutaminyl-[peptide chain release factor] + S-adenosyl-L-homocysteine + H(+)</text>
        <dbReference type="Rhea" id="RHEA:42896"/>
        <dbReference type="Rhea" id="RHEA-COMP:10271"/>
        <dbReference type="Rhea" id="RHEA-COMP:10272"/>
        <dbReference type="ChEBI" id="CHEBI:15378"/>
        <dbReference type="ChEBI" id="CHEBI:30011"/>
        <dbReference type="ChEBI" id="CHEBI:57856"/>
        <dbReference type="ChEBI" id="CHEBI:59789"/>
        <dbReference type="ChEBI" id="CHEBI:61891"/>
        <dbReference type="EC" id="2.1.1.297"/>
    </reaction>
</comment>
<feature type="binding site" evidence="5">
    <location>
        <position position="307"/>
    </location>
    <ligand>
        <name>S-adenosyl-L-methionine</name>
        <dbReference type="ChEBI" id="CHEBI:59789"/>
    </ligand>
</feature>
<evidence type="ECO:0000256" key="3">
    <source>
        <dbReference type="ARBA" id="ARBA00022691"/>
    </source>
</evidence>
<feature type="binding site" evidence="5">
    <location>
        <position position="322"/>
    </location>
    <ligand>
        <name>S-adenosyl-L-methionine</name>
        <dbReference type="ChEBI" id="CHEBI:59789"/>
    </ligand>
</feature>